<keyword evidence="3" id="KW-1185">Reference proteome</keyword>
<dbReference type="AlphaFoldDB" id="A0AAE0GPC3"/>
<feature type="compositionally biased region" description="Low complexity" evidence="1">
    <location>
        <begin position="91"/>
        <end position="116"/>
    </location>
</feature>
<reference evidence="2 3" key="1">
    <citation type="journal article" date="2015" name="Genome Biol. Evol.">
        <title>Comparative Genomics of a Bacterivorous Green Alga Reveals Evolutionary Causalities and Consequences of Phago-Mixotrophic Mode of Nutrition.</title>
        <authorList>
            <person name="Burns J.A."/>
            <person name="Paasch A."/>
            <person name="Narechania A."/>
            <person name="Kim E."/>
        </authorList>
    </citation>
    <scope>NUCLEOTIDE SEQUENCE [LARGE SCALE GENOMIC DNA]</scope>
    <source>
        <strain evidence="2 3">PLY_AMNH</strain>
    </source>
</reference>
<feature type="compositionally biased region" description="Pro residues" evidence="1">
    <location>
        <begin position="77"/>
        <end position="90"/>
    </location>
</feature>
<evidence type="ECO:0000313" key="3">
    <source>
        <dbReference type="Proteomes" id="UP001190700"/>
    </source>
</evidence>
<evidence type="ECO:0000256" key="1">
    <source>
        <dbReference type="SAM" id="MobiDB-lite"/>
    </source>
</evidence>
<name>A0AAE0GPC3_9CHLO</name>
<sequence length="207" mass="23151">MNSSNLVLSTTYLHVESTERLLFWSRVPSSERIKKRRGSRFWQWPKEKQQPQELANDEEAAQGAHQLHDPGAHQPHDPGPSAPPHDPGPSAPSDSSLASPSPTSSPRSSGHSSQPSDAIQTNISFTQWQHSLPTNHEMTDVPPLENSGAYTEGQGKRNKYSYGWVKKQLYGGTNRIIKTLNRKTPPRSERDDMSDPFLGESSHRSHR</sequence>
<dbReference type="EMBL" id="LGRX02003706">
    <property type="protein sequence ID" value="KAK3281782.1"/>
    <property type="molecule type" value="Genomic_DNA"/>
</dbReference>
<comment type="caution">
    <text evidence="2">The sequence shown here is derived from an EMBL/GenBank/DDBJ whole genome shotgun (WGS) entry which is preliminary data.</text>
</comment>
<dbReference type="Proteomes" id="UP001190700">
    <property type="component" value="Unassembled WGS sequence"/>
</dbReference>
<proteinExistence type="predicted"/>
<feature type="region of interest" description="Disordered" evidence="1">
    <location>
        <begin position="35"/>
        <end position="120"/>
    </location>
</feature>
<evidence type="ECO:0000313" key="2">
    <source>
        <dbReference type="EMBL" id="KAK3281782.1"/>
    </source>
</evidence>
<organism evidence="2 3">
    <name type="scientific">Cymbomonas tetramitiformis</name>
    <dbReference type="NCBI Taxonomy" id="36881"/>
    <lineage>
        <taxon>Eukaryota</taxon>
        <taxon>Viridiplantae</taxon>
        <taxon>Chlorophyta</taxon>
        <taxon>Pyramimonadophyceae</taxon>
        <taxon>Pyramimonadales</taxon>
        <taxon>Pyramimonadaceae</taxon>
        <taxon>Cymbomonas</taxon>
    </lineage>
</organism>
<gene>
    <name evidence="2" type="ORF">CYMTET_10452</name>
</gene>
<accession>A0AAE0GPC3</accession>
<feature type="compositionally biased region" description="Basic and acidic residues" evidence="1">
    <location>
        <begin position="66"/>
        <end position="76"/>
    </location>
</feature>
<feature type="region of interest" description="Disordered" evidence="1">
    <location>
        <begin position="179"/>
        <end position="207"/>
    </location>
</feature>
<protein>
    <submittedName>
        <fullName evidence="2">Uncharacterized protein</fullName>
    </submittedName>
</protein>
<feature type="region of interest" description="Disordered" evidence="1">
    <location>
        <begin position="134"/>
        <end position="158"/>
    </location>
</feature>